<evidence type="ECO:0000256" key="1">
    <source>
        <dbReference type="SAM" id="MobiDB-lite"/>
    </source>
</evidence>
<keyword evidence="2" id="KW-0472">Membrane</keyword>
<keyword evidence="2" id="KW-0812">Transmembrane</keyword>
<feature type="transmembrane region" description="Helical" evidence="2">
    <location>
        <begin position="57"/>
        <end position="78"/>
    </location>
</feature>
<keyword evidence="2" id="KW-1133">Transmembrane helix</keyword>
<organism evidence="3 4">
    <name type="scientific">Mya arenaria</name>
    <name type="common">Soft-shell clam</name>
    <dbReference type="NCBI Taxonomy" id="6604"/>
    <lineage>
        <taxon>Eukaryota</taxon>
        <taxon>Metazoa</taxon>
        <taxon>Spiralia</taxon>
        <taxon>Lophotrochozoa</taxon>
        <taxon>Mollusca</taxon>
        <taxon>Bivalvia</taxon>
        <taxon>Autobranchia</taxon>
        <taxon>Heteroconchia</taxon>
        <taxon>Euheterodonta</taxon>
        <taxon>Imparidentia</taxon>
        <taxon>Neoheterodontei</taxon>
        <taxon>Myida</taxon>
        <taxon>Myoidea</taxon>
        <taxon>Myidae</taxon>
        <taxon>Mya</taxon>
    </lineage>
</organism>
<evidence type="ECO:0000313" key="4">
    <source>
        <dbReference type="Proteomes" id="UP001164746"/>
    </source>
</evidence>
<name>A0ABY7GBC9_MYAAR</name>
<reference evidence="3" key="1">
    <citation type="submission" date="2022-11" db="EMBL/GenBank/DDBJ databases">
        <title>Centuries of genome instability and evolution in soft-shell clam transmissible cancer (bioRxiv).</title>
        <authorList>
            <person name="Hart S.F.M."/>
            <person name="Yonemitsu M.A."/>
            <person name="Giersch R.M."/>
            <person name="Beal B.F."/>
            <person name="Arriagada G."/>
            <person name="Davis B.W."/>
            <person name="Ostrander E.A."/>
            <person name="Goff S.P."/>
            <person name="Metzger M.J."/>
        </authorList>
    </citation>
    <scope>NUCLEOTIDE SEQUENCE</scope>
    <source>
        <strain evidence="3">MELC-2E11</strain>
        <tissue evidence="3">Siphon/mantle</tissue>
    </source>
</reference>
<dbReference type="Proteomes" id="UP001164746">
    <property type="component" value="Chromosome 17"/>
</dbReference>
<feature type="region of interest" description="Disordered" evidence="1">
    <location>
        <begin position="157"/>
        <end position="208"/>
    </location>
</feature>
<protein>
    <submittedName>
        <fullName evidence="3">Uncharacterized protein</fullName>
    </submittedName>
</protein>
<feature type="transmembrane region" description="Helical" evidence="2">
    <location>
        <begin position="138"/>
        <end position="156"/>
    </location>
</feature>
<dbReference type="EMBL" id="CP111028">
    <property type="protein sequence ID" value="WAR31698.1"/>
    <property type="molecule type" value="Genomic_DNA"/>
</dbReference>
<feature type="non-terminal residue" evidence="3">
    <location>
        <position position="1"/>
    </location>
</feature>
<evidence type="ECO:0000256" key="2">
    <source>
        <dbReference type="SAM" id="Phobius"/>
    </source>
</evidence>
<feature type="transmembrane region" description="Helical" evidence="2">
    <location>
        <begin position="27"/>
        <end position="45"/>
    </location>
</feature>
<sequence>VVNTAFSTIGKEIKAFYFNKLSNLGGIYLHLFKTWIACMFLEDVWQQELEWQATEMTCFLFLLTSAYLDLVHAASSYMSFLKVPSIMQASEIIQHITFFPTLWTYAQAQVVKAVFFFHAHLLGTNNQYSWISSWTNPGLSMLLLALMLYMCHRGNAGQRRGSKRRKSSVYGTPLTRTRAPSARIQARIQADTPSRSTRSRPSARSGGK</sequence>
<gene>
    <name evidence="3" type="ORF">MAR_034240</name>
</gene>
<feature type="compositionally biased region" description="Low complexity" evidence="1">
    <location>
        <begin position="192"/>
        <end position="208"/>
    </location>
</feature>
<keyword evidence="4" id="KW-1185">Reference proteome</keyword>
<evidence type="ECO:0000313" key="3">
    <source>
        <dbReference type="EMBL" id="WAR31698.1"/>
    </source>
</evidence>
<proteinExistence type="predicted"/>
<accession>A0ABY7GBC9</accession>